<feature type="compositionally biased region" description="Low complexity" evidence="1">
    <location>
        <begin position="409"/>
        <end position="421"/>
    </location>
</feature>
<sequence length="538" mass="60442">MELFTKSKAVKLRSHLEKYLVADDDQETVRQSRNGTTRRARWFVEQVENKKHVIRLKTWDGSRYLTASDIPFLLGMTGRKILQTVPEKTTTDLQTLEWEPIRDGFQVKLRSWCGKLLRANGGTPPWRNSVTHDEPHAGATRKWILWDVEPVDAADYEAGSLSEYLSSMSGFSSISDDVLEAISDDFHHSSGPGSPVSVVSSARSTPRLTMIKSMSPNFCEYPPKKSNSNQFRSGMEFFRNAKAVRLRSHHDKYLLAEDDEESITQDRNGSSKSARWVVEPVPGSDHAIRLKSCYGKYLTASNQPFLLGMTGRKVLQTLPRRLDSSLEWEPIREGSQVKLKTRYGNFLRANGGLPPWRNSVTHDIPHRTATQDWILWEVDVVEIQVLQSPTDRNKPAPVPPVSHSDSLDFESSSPSSVSIKSGNFSRQESSDSYASSPPKTEGRTIYYHVADESGDVDEDVLEAYSLIFKGNGVDELTQKLKEDTGLQDIVVCSRSPLNGKLYPLRLQLPPNNADMHVIVVQTSSSKVARDFTKQGMAL</sequence>
<organism evidence="4 5">
    <name type="scientific">Turnera subulata</name>
    <dbReference type="NCBI Taxonomy" id="218843"/>
    <lineage>
        <taxon>Eukaryota</taxon>
        <taxon>Viridiplantae</taxon>
        <taxon>Streptophyta</taxon>
        <taxon>Embryophyta</taxon>
        <taxon>Tracheophyta</taxon>
        <taxon>Spermatophyta</taxon>
        <taxon>Magnoliopsida</taxon>
        <taxon>eudicotyledons</taxon>
        <taxon>Gunneridae</taxon>
        <taxon>Pentapetalae</taxon>
        <taxon>rosids</taxon>
        <taxon>fabids</taxon>
        <taxon>Malpighiales</taxon>
        <taxon>Passifloraceae</taxon>
        <taxon>Turnera</taxon>
    </lineage>
</organism>
<dbReference type="Proteomes" id="UP001141552">
    <property type="component" value="Unassembled WGS sequence"/>
</dbReference>
<dbReference type="FunFam" id="2.80.10.50:FF:000067">
    <property type="entry name" value="BnaC05g19630D protein"/>
    <property type="match status" value="2"/>
</dbReference>
<proteinExistence type="predicted"/>
<dbReference type="PANTHER" id="PTHR31205:SF69">
    <property type="entry name" value="ACTIN CROSS-LINKING PROTEIN (DUF569)"/>
    <property type="match status" value="1"/>
</dbReference>
<dbReference type="CDD" id="cd23340">
    <property type="entry name" value="beta-trefoil_FSCN_ACP-like"/>
    <property type="match status" value="2"/>
</dbReference>
<accession>A0A9Q0FDX1</accession>
<evidence type="ECO:0000313" key="4">
    <source>
        <dbReference type="EMBL" id="KAJ4829718.1"/>
    </source>
</evidence>
<dbReference type="InterPro" id="IPR007679">
    <property type="entry name" value="DUF569"/>
</dbReference>
<evidence type="ECO:0000259" key="3">
    <source>
        <dbReference type="Pfam" id="PF22932"/>
    </source>
</evidence>
<dbReference type="AlphaFoldDB" id="A0A9Q0FDX1"/>
<evidence type="ECO:0000256" key="1">
    <source>
        <dbReference type="SAM" id="MobiDB-lite"/>
    </source>
</evidence>
<gene>
    <name evidence="4" type="ORF">Tsubulata_035095</name>
</gene>
<dbReference type="Gene3D" id="2.80.10.50">
    <property type="match status" value="2"/>
</dbReference>
<dbReference type="Pfam" id="PF22932">
    <property type="entry name" value="Ubiq_DUF_assoc"/>
    <property type="match status" value="1"/>
</dbReference>
<dbReference type="Pfam" id="PF04601">
    <property type="entry name" value="DUF569"/>
    <property type="match status" value="2"/>
</dbReference>
<feature type="compositionally biased region" description="Polar residues" evidence="1">
    <location>
        <begin position="422"/>
        <end position="438"/>
    </location>
</feature>
<protein>
    <recommendedName>
        <fullName evidence="6">DUF569 domain-containing protein</fullName>
    </recommendedName>
</protein>
<dbReference type="SUPFAM" id="SSF50405">
    <property type="entry name" value="Actin-crosslinking proteins"/>
    <property type="match status" value="2"/>
</dbReference>
<comment type="caution">
    <text evidence="4">The sequence shown here is derived from an EMBL/GenBank/DDBJ whole genome shotgun (WGS) entry which is preliminary data.</text>
</comment>
<evidence type="ECO:0000313" key="5">
    <source>
        <dbReference type="Proteomes" id="UP001141552"/>
    </source>
</evidence>
<feature type="domain" description="DUF569" evidence="2">
    <location>
        <begin position="235"/>
        <end position="376"/>
    </location>
</feature>
<feature type="domain" description="DUF569" evidence="3">
    <location>
        <begin position="442"/>
        <end position="520"/>
    </location>
</feature>
<dbReference type="InterPro" id="IPR054726">
    <property type="entry name" value="Ubiq_DUF569-assoc"/>
</dbReference>
<reference evidence="4" key="2">
    <citation type="journal article" date="2023" name="Plants (Basel)">
        <title>Annotation of the Turnera subulata (Passifloraceae) Draft Genome Reveals the S-Locus Evolved after the Divergence of Turneroideae from Passifloroideae in a Stepwise Manner.</title>
        <authorList>
            <person name="Henning P.M."/>
            <person name="Roalson E.H."/>
            <person name="Mir W."/>
            <person name="McCubbin A.G."/>
            <person name="Shore J.S."/>
        </authorList>
    </citation>
    <scope>NUCLEOTIDE SEQUENCE</scope>
    <source>
        <strain evidence="4">F60SS</strain>
    </source>
</reference>
<dbReference type="PANTHER" id="PTHR31205">
    <property type="entry name" value="ACTIN CROSS-LINKING PROTEIN (DUF569)"/>
    <property type="match status" value="1"/>
</dbReference>
<dbReference type="EMBL" id="JAKUCV010005819">
    <property type="protein sequence ID" value="KAJ4829718.1"/>
    <property type="molecule type" value="Genomic_DNA"/>
</dbReference>
<feature type="domain" description="DUF569" evidence="2">
    <location>
        <begin position="1"/>
        <end position="146"/>
    </location>
</feature>
<feature type="region of interest" description="Disordered" evidence="1">
    <location>
        <begin position="389"/>
        <end position="441"/>
    </location>
</feature>
<dbReference type="InterPro" id="IPR008999">
    <property type="entry name" value="Actin-crosslinking"/>
</dbReference>
<evidence type="ECO:0008006" key="6">
    <source>
        <dbReference type="Google" id="ProtNLM"/>
    </source>
</evidence>
<name>A0A9Q0FDX1_9ROSI</name>
<reference evidence="4" key="1">
    <citation type="submission" date="2022-02" db="EMBL/GenBank/DDBJ databases">
        <authorList>
            <person name="Henning P.M."/>
            <person name="McCubbin A.G."/>
            <person name="Shore J.S."/>
        </authorList>
    </citation>
    <scope>NUCLEOTIDE SEQUENCE</scope>
    <source>
        <strain evidence="4">F60SS</strain>
        <tissue evidence="4">Leaves</tissue>
    </source>
</reference>
<dbReference type="OrthoDB" id="2432302at2759"/>
<evidence type="ECO:0000259" key="2">
    <source>
        <dbReference type="Pfam" id="PF04601"/>
    </source>
</evidence>
<keyword evidence="5" id="KW-1185">Reference proteome</keyword>